<dbReference type="AlphaFoldDB" id="A0A0B5QPA6"/>
<dbReference type="Gene3D" id="3.40.50.2300">
    <property type="match status" value="2"/>
</dbReference>
<dbReference type="GO" id="GO:0030246">
    <property type="term" value="F:carbohydrate binding"/>
    <property type="evidence" value="ECO:0007669"/>
    <property type="project" value="InterPro"/>
</dbReference>
<evidence type="ECO:0000256" key="3">
    <source>
        <dbReference type="ARBA" id="ARBA00022597"/>
    </source>
</evidence>
<dbReference type="KEGG" id="cbei:LF65_03545"/>
<dbReference type="CDD" id="cd01539">
    <property type="entry name" value="PBP1_GGBP"/>
    <property type="match status" value="1"/>
</dbReference>
<gene>
    <name evidence="11" type="ORF">LF65_03545</name>
</gene>
<evidence type="ECO:0000256" key="4">
    <source>
        <dbReference type="ARBA" id="ARBA00022723"/>
    </source>
</evidence>
<keyword evidence="2" id="KW-0813">Transport</keyword>
<dbReference type="Proteomes" id="UP000031866">
    <property type="component" value="Chromosome"/>
</dbReference>
<dbReference type="InterPro" id="IPR025997">
    <property type="entry name" value="SBP_2_dom"/>
</dbReference>
<dbReference type="STRING" id="1520.LF65_03545"/>
<dbReference type="EMBL" id="CP010086">
    <property type="protein sequence ID" value="AJH00102.1"/>
    <property type="molecule type" value="Genomic_DNA"/>
</dbReference>
<dbReference type="Pfam" id="PF13407">
    <property type="entry name" value="Peripla_BP_4"/>
    <property type="match status" value="1"/>
</dbReference>
<name>A0A0B5QPA6_CLOBE</name>
<comment type="subcellular location">
    <subcellularLocation>
        <location evidence="1">Cell envelope</location>
    </subcellularLocation>
</comment>
<reference evidence="12" key="1">
    <citation type="submission" date="2014-12" db="EMBL/GenBank/DDBJ databases">
        <title>Genome sequence of Clostridium beijerinckii strain 59B.</title>
        <authorList>
            <person name="Little G.T."/>
            <person name="Minton N.P."/>
        </authorList>
    </citation>
    <scope>NUCLEOTIDE SEQUENCE [LARGE SCALE GENOMIC DNA]</scope>
    <source>
        <strain evidence="12">59B</strain>
    </source>
</reference>
<dbReference type="SUPFAM" id="SSF53822">
    <property type="entry name" value="Periplasmic binding protein-like I"/>
    <property type="match status" value="1"/>
</dbReference>
<dbReference type="PANTHER" id="PTHR30036">
    <property type="entry name" value="D-XYLOSE-BINDING PERIPLASMIC PROTEIN"/>
    <property type="match status" value="1"/>
</dbReference>
<evidence type="ECO:0000256" key="9">
    <source>
        <dbReference type="ARBA" id="ARBA00034344"/>
    </source>
</evidence>
<feature type="domain" description="Periplasmic binding protein" evidence="10">
    <location>
        <begin position="39"/>
        <end position="318"/>
    </location>
</feature>
<dbReference type="GO" id="GO:0046872">
    <property type="term" value="F:metal ion binding"/>
    <property type="evidence" value="ECO:0007669"/>
    <property type="project" value="UniProtKB-KW"/>
</dbReference>
<keyword evidence="6" id="KW-0574">Periplasm</keyword>
<keyword evidence="7" id="KW-0106">Calcium</keyword>
<proteinExistence type="predicted"/>
<dbReference type="PANTHER" id="PTHR30036:SF2">
    <property type="entry name" value="D-GALACTOSE_METHYL-GALACTOSIDE BINDING PERIPLASMIC PROTEIN MGLB"/>
    <property type="match status" value="1"/>
</dbReference>
<accession>A0A0B5QPA6</accession>
<evidence type="ECO:0000256" key="8">
    <source>
        <dbReference type="ARBA" id="ARBA00034323"/>
    </source>
</evidence>
<dbReference type="OrthoDB" id="1924898at2"/>
<evidence type="ECO:0000256" key="2">
    <source>
        <dbReference type="ARBA" id="ARBA00022448"/>
    </source>
</evidence>
<protein>
    <recommendedName>
        <fullName evidence="9">D-galactose/methyl-galactoside binding periplasmic protein MglB</fullName>
    </recommendedName>
</protein>
<dbReference type="InterPro" id="IPR044085">
    <property type="entry name" value="MglB-like_PBP1"/>
</dbReference>
<evidence type="ECO:0000256" key="7">
    <source>
        <dbReference type="ARBA" id="ARBA00022837"/>
    </source>
</evidence>
<organism evidence="11 12">
    <name type="scientific">Clostridium beijerinckii</name>
    <name type="common">Clostridium MP</name>
    <dbReference type="NCBI Taxonomy" id="1520"/>
    <lineage>
        <taxon>Bacteria</taxon>
        <taxon>Bacillati</taxon>
        <taxon>Bacillota</taxon>
        <taxon>Clostridia</taxon>
        <taxon>Eubacteriales</taxon>
        <taxon>Clostridiaceae</taxon>
        <taxon>Clostridium</taxon>
    </lineage>
</organism>
<dbReference type="InterPro" id="IPR028082">
    <property type="entry name" value="Peripla_BP_I"/>
</dbReference>
<dbReference type="InterPro" id="IPR050555">
    <property type="entry name" value="Bact_Solute-Bind_Prot2"/>
</dbReference>
<evidence type="ECO:0000313" key="11">
    <source>
        <dbReference type="EMBL" id="AJH00102.1"/>
    </source>
</evidence>
<comment type="subunit">
    <text evidence="8">The ABC transporter complex is composed of one ATP-binding protein (MglA), two transmembrane proteins (MglC) and a solute-binding protein (MglB).</text>
</comment>
<evidence type="ECO:0000256" key="1">
    <source>
        <dbReference type="ARBA" id="ARBA00004196"/>
    </source>
</evidence>
<keyword evidence="3" id="KW-0762">Sugar transport</keyword>
<sequence length="347" mass="38814">MWILKKVLAMLLLINITVKFTEISTFYSLNLNNKNTTNIAVLLYTFDPFMSSLKQSLETIQKDNSDKIKFTFFDGKNNIALQNETIDSISKNDFDLILANLADTSENFVEDIIFNVRSKNLPIVFLDIDPKVVSKVSKYYDKAAFILANSDLAGTVQGKILVNLWNANKSSLDKNNDNTLQYVLLHGQAKDPVTIDRTKYAISTISNSGINTEQLALVNANWLKSLSKDSIESLFLRYDGRIEAIVSNNDDMAIGAVEALQKYGYNKGEKSKNIAIVGIDGIPEAKSLIDKGFMAGTVIQDPKVLAEVFYNVGMNLVNNLRATENTNYNVVDGEIIVPFPYEEYIKK</sequence>
<dbReference type="RefSeq" id="WP_041897658.1">
    <property type="nucleotide sequence ID" value="NZ_CP010086.2"/>
</dbReference>
<dbReference type="GO" id="GO:0030288">
    <property type="term" value="C:outer membrane-bounded periplasmic space"/>
    <property type="evidence" value="ECO:0007669"/>
    <property type="project" value="TreeGrafter"/>
</dbReference>
<evidence type="ECO:0000259" key="10">
    <source>
        <dbReference type="Pfam" id="PF13407"/>
    </source>
</evidence>
<evidence type="ECO:0000256" key="6">
    <source>
        <dbReference type="ARBA" id="ARBA00022764"/>
    </source>
</evidence>
<evidence type="ECO:0000256" key="5">
    <source>
        <dbReference type="ARBA" id="ARBA00022729"/>
    </source>
</evidence>
<keyword evidence="5" id="KW-0732">Signal</keyword>
<keyword evidence="4" id="KW-0479">Metal-binding</keyword>
<evidence type="ECO:0000313" key="12">
    <source>
        <dbReference type="Proteomes" id="UP000031866"/>
    </source>
</evidence>